<dbReference type="AlphaFoldDB" id="W6R3Q3"/>
<evidence type="ECO:0000313" key="2">
    <source>
        <dbReference type="Proteomes" id="UP000019443"/>
    </source>
</evidence>
<gene>
    <name evidence="1" type="ORF">LPU83_0249</name>
</gene>
<reference evidence="1" key="1">
    <citation type="submission" date="2013-11" db="EMBL/GenBank/DDBJ databases">
        <title>Draft genome sequence of the broad-host-range Rhizobium sp. LPU83 strain, a member of the low-genetic diversity Oregon-like Rhizobium sp. group.</title>
        <authorList>
            <person name="Wibberg D."/>
            <person name="Puehler A."/>
            <person name="Schlueter A."/>
        </authorList>
    </citation>
    <scope>NUCLEOTIDE SEQUENCE [LARGE SCALE GENOMIC DNA]</scope>
    <source>
        <strain evidence="1">LPU83</strain>
    </source>
</reference>
<dbReference type="KEGG" id="rhl:LPU83_0249"/>
<protein>
    <submittedName>
        <fullName evidence="1">Uncharacterized protein</fullName>
    </submittedName>
</protein>
<dbReference type="HOGENOM" id="CLU_1668003_0_0_5"/>
<sequence length="158" mass="17078">MRVRVRPHSRPIVIDARGGDSGLWRTTLRITPVAAAGPIAALLLSTPTLAAEKAVTALLVGTPWIEAKAQSGLPGPMMIFLPKGKLLIDSCWETYALRTWKQLSPNELSWDEDGATIRAKIKAVSSDGLTLQITAGKDVVERTYAAAKAPYVCPDMKR</sequence>
<dbReference type="Proteomes" id="UP000019443">
    <property type="component" value="Chromosome"/>
</dbReference>
<evidence type="ECO:0000313" key="1">
    <source>
        <dbReference type="EMBL" id="CDM55932.1"/>
    </source>
</evidence>
<dbReference type="PATRIC" id="fig|348824.6.peg.259"/>
<keyword evidence="2" id="KW-1185">Reference proteome</keyword>
<proteinExistence type="predicted"/>
<dbReference type="EMBL" id="HG916852">
    <property type="protein sequence ID" value="CDM55932.1"/>
    <property type="molecule type" value="Genomic_DNA"/>
</dbReference>
<accession>W6R3Q3</accession>
<organism evidence="1 2">
    <name type="scientific">Rhizobium favelukesii</name>
    <dbReference type="NCBI Taxonomy" id="348824"/>
    <lineage>
        <taxon>Bacteria</taxon>
        <taxon>Pseudomonadati</taxon>
        <taxon>Pseudomonadota</taxon>
        <taxon>Alphaproteobacteria</taxon>
        <taxon>Hyphomicrobiales</taxon>
        <taxon>Rhizobiaceae</taxon>
        <taxon>Rhizobium/Agrobacterium group</taxon>
        <taxon>Rhizobium</taxon>
    </lineage>
</organism>
<name>W6R3Q3_9HYPH</name>
<dbReference type="eggNOG" id="ENOG503133F">
    <property type="taxonomic scope" value="Bacteria"/>
</dbReference>